<dbReference type="FunFam" id="3.30.365.10:FF:000003">
    <property type="entry name" value="Aldehyde oxidase 1"/>
    <property type="match status" value="1"/>
</dbReference>
<evidence type="ECO:0000259" key="16">
    <source>
        <dbReference type="PROSITE" id="PS50966"/>
    </source>
</evidence>
<evidence type="ECO:0000256" key="13">
    <source>
        <dbReference type="PIRSR" id="PIRSR000127-2"/>
    </source>
</evidence>
<dbReference type="InterPro" id="IPR036318">
    <property type="entry name" value="FAD-bd_PCMH-like_sf"/>
</dbReference>
<dbReference type="InterPro" id="IPR036884">
    <property type="entry name" value="2Fe-2S-bd_dom_sf"/>
</dbReference>
<feature type="domain" description="SWIM-type" evidence="16">
    <location>
        <begin position="137"/>
        <end position="176"/>
    </location>
</feature>
<feature type="binding site" evidence="14">
    <location>
        <position position="362"/>
    </location>
    <ligand>
        <name>[2Fe-2S] cluster</name>
        <dbReference type="ChEBI" id="CHEBI:190135"/>
        <label>2</label>
    </ligand>
</feature>
<keyword evidence="7 13" id="KW-0274">FAD</keyword>
<dbReference type="InterPro" id="IPR036010">
    <property type="entry name" value="2Fe-2S_ferredoxin-like_sf"/>
</dbReference>
<dbReference type="SUPFAM" id="SSF54665">
    <property type="entry name" value="CO dehydrogenase molybdoprotein N-domain-like"/>
    <property type="match status" value="1"/>
</dbReference>
<feature type="binding site" evidence="13">
    <location>
        <position position="1148"/>
    </location>
    <ligand>
        <name>substrate</name>
    </ligand>
</feature>
<evidence type="ECO:0000256" key="3">
    <source>
        <dbReference type="ARBA" id="ARBA00022505"/>
    </source>
</evidence>
<dbReference type="FunFam" id="3.10.20.30:FF:000015">
    <property type="entry name" value="Aldehyde oxidase 1"/>
    <property type="match status" value="1"/>
</dbReference>
<evidence type="ECO:0000313" key="19">
    <source>
        <dbReference type="EMBL" id="CAF3174422.1"/>
    </source>
</evidence>
<dbReference type="SUPFAM" id="SSF56176">
    <property type="entry name" value="FAD-binding/transporter-associated domain-like"/>
    <property type="match status" value="1"/>
</dbReference>
<dbReference type="PROSITE" id="PS50966">
    <property type="entry name" value="ZF_SWIM"/>
    <property type="match status" value="1"/>
</dbReference>
<dbReference type="InterPro" id="IPR016167">
    <property type="entry name" value="FAD-bd_PCMH_sub1"/>
</dbReference>
<dbReference type="InterPro" id="IPR012675">
    <property type="entry name" value="Beta-grasp_dom_sf"/>
</dbReference>
<evidence type="ECO:0000256" key="1">
    <source>
        <dbReference type="ARBA" id="ARBA00001974"/>
    </source>
</evidence>
<feature type="non-terminal residue" evidence="19">
    <location>
        <position position="1"/>
    </location>
</feature>
<evidence type="ECO:0000256" key="15">
    <source>
        <dbReference type="PROSITE-ProRule" id="PRU00325"/>
    </source>
</evidence>
<dbReference type="InterPro" id="IPR036856">
    <property type="entry name" value="Ald_Oxase/Xan_DH_a/b_sf"/>
</dbReference>
<keyword evidence="9 14" id="KW-0408">Iron</keyword>
<feature type="binding site" evidence="13">
    <location>
        <position position="1244"/>
    </location>
    <ligand>
        <name>substrate</name>
    </ligand>
</feature>
<dbReference type="InterPro" id="IPR002346">
    <property type="entry name" value="Mopterin_DH_FAD-bd"/>
</dbReference>
<feature type="binding site" evidence="14">
    <location>
        <position position="1000"/>
    </location>
    <ligand>
        <name>Mo-molybdopterin</name>
        <dbReference type="ChEBI" id="CHEBI:71302"/>
    </ligand>
    <ligandPart>
        <name>Mo</name>
        <dbReference type="ChEBI" id="CHEBI:28685"/>
    </ligandPart>
</feature>
<dbReference type="InterPro" id="IPR037165">
    <property type="entry name" value="AldOxase/xan_DH_Mopterin-bd_sf"/>
</dbReference>
<evidence type="ECO:0000256" key="2">
    <source>
        <dbReference type="ARBA" id="ARBA00006849"/>
    </source>
</evidence>
<feature type="binding site" evidence="14">
    <location>
        <position position="325"/>
    </location>
    <ligand>
        <name>[2Fe-2S] cluster</name>
        <dbReference type="ChEBI" id="CHEBI:190135"/>
        <label>2</label>
    </ligand>
</feature>
<accession>A0A817Q148</accession>
<comment type="cofactor">
    <cofactor evidence="1 13">
        <name>FAD</name>
        <dbReference type="ChEBI" id="CHEBI:57692"/>
    </cofactor>
</comment>
<gene>
    <name evidence="19" type="ORF">TIS948_LOCUS10989</name>
</gene>
<dbReference type="Gene3D" id="3.30.365.10">
    <property type="entry name" value="Aldehyde oxidase/xanthine dehydrogenase, molybdopterin binding domain"/>
    <property type="match status" value="5"/>
</dbReference>
<dbReference type="PIRSF" id="PIRSF000127">
    <property type="entry name" value="Xanthine_DH"/>
    <property type="match status" value="1"/>
</dbReference>
<evidence type="ECO:0000259" key="18">
    <source>
        <dbReference type="PROSITE" id="PS51387"/>
    </source>
</evidence>
<dbReference type="Pfam" id="PF02738">
    <property type="entry name" value="MoCoBD_1"/>
    <property type="match status" value="1"/>
</dbReference>
<dbReference type="InterPro" id="IPR002888">
    <property type="entry name" value="2Fe-2S-bd"/>
</dbReference>
<comment type="cofactor">
    <cofactor evidence="11">
        <name>[2Fe-2S] cluster</name>
        <dbReference type="ChEBI" id="CHEBI:190135"/>
    </cofactor>
</comment>
<dbReference type="Pfam" id="PF01315">
    <property type="entry name" value="Ald_Xan_dh_C"/>
    <property type="match status" value="1"/>
</dbReference>
<keyword evidence="15" id="KW-0863">Zinc-finger</keyword>
<proteinExistence type="inferred from homology"/>
<evidence type="ECO:0000256" key="7">
    <source>
        <dbReference type="ARBA" id="ARBA00022827"/>
    </source>
</evidence>
<feature type="binding site" evidence="13">
    <location>
        <begin position="479"/>
        <end position="486"/>
    </location>
    <ligand>
        <name>FAD</name>
        <dbReference type="ChEBI" id="CHEBI:57692"/>
    </ligand>
</feature>
<dbReference type="PANTHER" id="PTHR45444:SF3">
    <property type="entry name" value="XANTHINE DEHYDROGENASE"/>
    <property type="match status" value="1"/>
</dbReference>
<dbReference type="InterPro" id="IPR036683">
    <property type="entry name" value="CO_DH_flav_C_dom_sf"/>
</dbReference>
<dbReference type="GO" id="GO:0008270">
    <property type="term" value="F:zinc ion binding"/>
    <property type="evidence" value="ECO:0007669"/>
    <property type="project" value="UniProtKB-KW"/>
</dbReference>
<evidence type="ECO:0000256" key="5">
    <source>
        <dbReference type="ARBA" id="ARBA00022714"/>
    </source>
</evidence>
<evidence type="ECO:0000256" key="14">
    <source>
        <dbReference type="PIRSR" id="PIRSR000127-3"/>
    </source>
</evidence>
<feature type="binding site" evidence="13">
    <location>
        <position position="559"/>
    </location>
    <ligand>
        <name>FAD</name>
        <dbReference type="ChEBI" id="CHEBI:57692"/>
    </ligand>
</feature>
<dbReference type="InterPro" id="IPR001041">
    <property type="entry name" value="2Fe-2S_ferredoxin-type"/>
</dbReference>
<dbReference type="InterPro" id="IPR016208">
    <property type="entry name" value="Ald_Oxase/xanthine_DH-like"/>
</dbReference>
<evidence type="ECO:0000256" key="10">
    <source>
        <dbReference type="ARBA" id="ARBA00023014"/>
    </source>
</evidence>
<dbReference type="Gene3D" id="3.30.465.10">
    <property type="match status" value="1"/>
</dbReference>
<dbReference type="SUPFAM" id="SSF54292">
    <property type="entry name" value="2Fe-2S ferredoxin-like"/>
    <property type="match status" value="1"/>
</dbReference>
<dbReference type="SMART" id="SM01092">
    <property type="entry name" value="CO_deh_flav_C"/>
    <property type="match status" value="1"/>
</dbReference>
<evidence type="ECO:0000313" key="20">
    <source>
        <dbReference type="Proteomes" id="UP000663825"/>
    </source>
</evidence>
<name>A0A817Q148_9BILA</name>
<protein>
    <recommendedName>
        <fullName evidence="21">Xanthine dehydrogenase</fullName>
    </recommendedName>
</protein>
<feature type="binding site" evidence="14">
    <location>
        <position position="259"/>
    </location>
    <ligand>
        <name>[2Fe-2S] cluster</name>
        <dbReference type="ChEBI" id="CHEBI:190135"/>
        <label>1</label>
    </ligand>
</feature>
<dbReference type="SUPFAM" id="SSF56003">
    <property type="entry name" value="Molybdenum cofactor-binding domain"/>
    <property type="match status" value="1"/>
</dbReference>
<feature type="binding site" evidence="14">
    <location>
        <position position="360"/>
    </location>
    <ligand>
        <name>[2Fe-2S] cluster</name>
        <dbReference type="ChEBI" id="CHEBI:190135"/>
        <label>2</label>
    </ligand>
</feature>
<dbReference type="Proteomes" id="UP000663825">
    <property type="component" value="Unassembled WGS sequence"/>
</dbReference>
<dbReference type="PROSITE" id="PS00197">
    <property type="entry name" value="2FE2S_FER_1"/>
    <property type="match status" value="1"/>
</dbReference>
<dbReference type="Gene3D" id="3.90.1170.50">
    <property type="entry name" value="Aldehyde oxidase/xanthine dehydrogenase, a/b hammerhead"/>
    <property type="match status" value="1"/>
</dbReference>
<dbReference type="Gene3D" id="3.30.43.10">
    <property type="entry name" value="Uridine Diphospho-n-acetylenolpyruvylglucosamine Reductase, domain 2"/>
    <property type="match status" value="1"/>
</dbReference>
<dbReference type="Pfam" id="PF03450">
    <property type="entry name" value="CO_deh_flav_C"/>
    <property type="match status" value="1"/>
</dbReference>
<organism evidence="19 20">
    <name type="scientific">Rotaria socialis</name>
    <dbReference type="NCBI Taxonomy" id="392032"/>
    <lineage>
        <taxon>Eukaryota</taxon>
        <taxon>Metazoa</taxon>
        <taxon>Spiralia</taxon>
        <taxon>Gnathifera</taxon>
        <taxon>Rotifera</taxon>
        <taxon>Eurotatoria</taxon>
        <taxon>Bdelloidea</taxon>
        <taxon>Philodinida</taxon>
        <taxon>Philodinidae</taxon>
        <taxon>Rotaria</taxon>
    </lineage>
</organism>
<dbReference type="GO" id="GO:0005506">
    <property type="term" value="F:iron ion binding"/>
    <property type="evidence" value="ECO:0007669"/>
    <property type="project" value="InterPro"/>
</dbReference>
<dbReference type="PROSITE" id="PS51085">
    <property type="entry name" value="2FE2S_FER_2"/>
    <property type="match status" value="1"/>
</dbReference>
<keyword evidence="6 14" id="KW-0479">Metal-binding</keyword>
<dbReference type="SMART" id="SM01008">
    <property type="entry name" value="Ald_Xan_dh_C"/>
    <property type="match status" value="1"/>
</dbReference>
<dbReference type="Pfam" id="PF01799">
    <property type="entry name" value="Fer2_2"/>
    <property type="match status" value="1"/>
</dbReference>
<dbReference type="SUPFAM" id="SSF55447">
    <property type="entry name" value="CO dehydrogenase flavoprotein C-terminal domain-like"/>
    <property type="match status" value="1"/>
</dbReference>
<dbReference type="Pfam" id="PF20256">
    <property type="entry name" value="MoCoBD_2"/>
    <property type="match status" value="2"/>
</dbReference>
<feature type="binding site" evidence="13">
    <location>
        <position position="627"/>
    </location>
    <ligand>
        <name>FAD</name>
        <dbReference type="ChEBI" id="CHEBI:57692"/>
    </ligand>
</feature>
<dbReference type="EMBL" id="CAJNXB010001542">
    <property type="protein sequence ID" value="CAF3174422.1"/>
    <property type="molecule type" value="Genomic_DNA"/>
</dbReference>
<dbReference type="FunFam" id="3.30.465.10:FF:000004">
    <property type="entry name" value="Xanthine dehydrogenase/oxidase"/>
    <property type="match status" value="1"/>
</dbReference>
<dbReference type="Gene3D" id="1.10.150.120">
    <property type="entry name" value="[2Fe-2S]-binding domain"/>
    <property type="match status" value="1"/>
</dbReference>
<evidence type="ECO:0000256" key="4">
    <source>
        <dbReference type="ARBA" id="ARBA00022630"/>
    </source>
</evidence>
<feature type="binding site" evidence="14">
    <location>
        <position position="254"/>
    </location>
    <ligand>
        <name>[2Fe-2S] cluster</name>
        <dbReference type="ChEBI" id="CHEBI:190135"/>
        <label>1</label>
    </ligand>
</feature>
<dbReference type="OrthoDB" id="8300278at2759"/>
<sequence>ASTIILIETAHLPNPQTTLYTKIRELWSTIFNNNNEVITCGTVENEFNNLHHLDFINLDQANYTTSKLSTSISQEHIPSALIGVYQLKRARSYAEEHSDCTELTDPDVDFPIEACTQHGDEDIIRLRFRSAHKACIYHTYIQFDSTEVIAWYCTCMPGLQTVGCCSHIAAAIWFLGYERYQSTTNRQPSSTNTRNTQFVINILIDLCMSSSNRINYLTFFVNGKKIVEHDAQPEWTLLWYLRTKCRLTGSKLGCGEGGCGACTVLISHYDPTSQKIVHRAINGCLASICCVDGCHITTVEGINGIQSDSLHPIQERIAELYGSQCGFCTPGIVMSLYGTLNNIENPTMQDIEDSFDGNLCRCTGYRPILDAAKTFACDKKPKVNQPSDCSNSRDESINTIISTTEDKLLQYVDIKCPALEFPPSLLHHKTQSIHIKGITFFTISNEHCFVDESKSIEWYRPVTLVELVSLKNQYPTAKIVSGNTMVQIDRKFKNKNYPILIGVSHIQELNTMEKLENGMIIGAGITIAKLKEYLKLWLKTLSTHQISTCHALLNQLNSFGSEQIRNVATIGGNIIHGSSISSLNPILQACNAKLKLIKHGTNEQCEIALRNFFLRNNNVDKERDEILLSVYIPFTEKYEYLQSYKQSRRRKFDSPIVSCGFQVKLEQIQFQIDDFVPEFKWKIQSVCLSFGGIASSIVMMNKTQDYLKDKPWCKQTMKDALKYLLDELTLNESTPGGQAEYRRTLVASFFFKFYLYVKEQLQKTYPDTVVDEISSNELSAIKTYVRDLSRGEQEFQSKPISNKIVGSSSIHNSAYLHATGEAKYTCDIPTPSDGLYSALVLSTRPYARIVSIDKTKAEEVPGFKAFISHLDVPGCRMTGDVVNDEEVFPSSIVYCVGTVIGLVVADNEMDAQHASKLIDIKYECLKPLIVTIDQAIEQQSYLGPELSLKFGNLEQGFQESEHTLTGEFYIGGQEHFYLETNCCLAIPHERGELELFVSTQNATGVQEKVAAALGIPSNKIVVHVKRIGGGFGGKDSIRHIRLCIAISIAAMKLKRPVRLTLDRNVDMLISGQNHPFKSLYKVGFTSSGLLKALDIVLYSNGGWSQDYSVPIMERALLHCDNVYNFKNLKCYGRVCKTNIQSMTAFRGFGIPQANLICEIVVEHVSSYLKVEPVELRQINLYQENDSTHFHQILINWHVPKMWNELIKSSEYYQRLGEVKRFNRENHYRKRGIAMNPTKLGLGFTRKHMYQAAALIHIYRDGTVLLTHGEVEIDTLTGDFHILRTDILMDFGLSMNPNIDVGQIEGAFMQGVGMVTMEEIIWGDEQHKWLESGSLFTQGPGTYKIPSFNDVPINFRVSLFKNAPNPFAIFSSKGVGEPALTLSTTVFFAIKKAIESYRHDNGLTKYFALNSPATCEKIRMACADNFTKDVVGEETYENFQPNGSY</sequence>
<evidence type="ECO:0000256" key="12">
    <source>
        <dbReference type="PIRSR" id="PIRSR000127-1"/>
    </source>
</evidence>
<dbReference type="PROSITE" id="PS51387">
    <property type="entry name" value="FAD_PCMH"/>
    <property type="match status" value="1"/>
</dbReference>
<dbReference type="InterPro" id="IPR016169">
    <property type="entry name" value="FAD-bd_PCMH_sub2"/>
</dbReference>
<keyword evidence="8" id="KW-0560">Oxidoreductase</keyword>
<feature type="domain" description="2Fe-2S ferredoxin-type" evidence="17">
    <location>
        <begin position="215"/>
        <end position="302"/>
    </location>
</feature>
<feature type="binding site" evidence="14">
    <location>
        <position position="284"/>
    </location>
    <ligand>
        <name>[2Fe-2S] cluster</name>
        <dbReference type="ChEBI" id="CHEBI:190135"/>
        <label>1</label>
    </ligand>
</feature>
<dbReference type="InterPro" id="IPR000674">
    <property type="entry name" value="Ald_Oxase/Xan_DH_a/b"/>
</dbReference>
<comment type="similarity">
    <text evidence="2">Belongs to the xanthine dehydrogenase family.</text>
</comment>
<dbReference type="FunFam" id="3.30.43.10:FF:000001">
    <property type="entry name" value="Xanthine dehydrogenase/oxidase"/>
    <property type="match status" value="1"/>
</dbReference>
<keyword evidence="4" id="KW-0285">Flavoprotein</keyword>
<keyword evidence="10 14" id="KW-0411">Iron-sulfur</keyword>
<keyword evidence="5 14" id="KW-0001">2Fe-2S</keyword>
<feature type="binding site" evidence="14">
    <location>
        <position position="1146"/>
    </location>
    <ligand>
        <name>Mo-molybdopterin</name>
        <dbReference type="ChEBI" id="CHEBI:71302"/>
    </ligand>
    <ligandPart>
        <name>Mo</name>
        <dbReference type="ChEBI" id="CHEBI:28685"/>
    </ligandPart>
</feature>
<dbReference type="FunFam" id="3.30.365.10:FF:000001">
    <property type="entry name" value="Xanthine dehydrogenase oxidase"/>
    <property type="match status" value="1"/>
</dbReference>
<evidence type="ECO:0008006" key="21">
    <source>
        <dbReference type="Google" id="ProtNLM"/>
    </source>
</evidence>
<keyword evidence="15" id="KW-0862">Zinc</keyword>
<dbReference type="InterPro" id="IPR008274">
    <property type="entry name" value="AldOxase/xan_DH_MoCoBD1"/>
</dbReference>
<comment type="caution">
    <text evidence="19">The sequence shown here is derived from an EMBL/GenBank/DDBJ whole genome shotgun (WGS) entry which is preliminary data.</text>
</comment>
<dbReference type="InterPro" id="IPR006058">
    <property type="entry name" value="2Fe2S_fd_BS"/>
</dbReference>
<dbReference type="Pfam" id="PF00111">
    <property type="entry name" value="Fer2"/>
    <property type="match status" value="1"/>
</dbReference>
<dbReference type="GO" id="GO:0071949">
    <property type="term" value="F:FAD binding"/>
    <property type="evidence" value="ECO:0007669"/>
    <property type="project" value="InterPro"/>
</dbReference>
<dbReference type="Gene3D" id="3.30.390.50">
    <property type="entry name" value="CO dehydrogenase flavoprotein, C-terminal domain"/>
    <property type="match status" value="1"/>
</dbReference>
<evidence type="ECO:0000259" key="17">
    <source>
        <dbReference type="PROSITE" id="PS51085"/>
    </source>
</evidence>
<evidence type="ECO:0000256" key="6">
    <source>
        <dbReference type="ARBA" id="ARBA00022723"/>
    </source>
</evidence>
<feature type="binding site" evidence="13">
    <location>
        <position position="1114"/>
    </location>
    <ligand>
        <name>substrate</name>
    </ligand>
</feature>
<feature type="binding site" evidence="14">
    <location>
        <position position="328"/>
    </location>
    <ligand>
        <name>[2Fe-2S] cluster</name>
        <dbReference type="ChEBI" id="CHEBI:190135"/>
        <label>2</label>
    </ligand>
</feature>
<dbReference type="InterPro" id="IPR005107">
    <property type="entry name" value="CO_DH_flav_C"/>
</dbReference>
<reference evidence="19" key="1">
    <citation type="submission" date="2021-02" db="EMBL/GenBank/DDBJ databases">
        <authorList>
            <person name="Nowell W R."/>
        </authorList>
    </citation>
    <scope>NUCLEOTIDE SEQUENCE</scope>
</reference>
<keyword evidence="3 14" id="KW-0500">Molybdenum</keyword>
<dbReference type="InterPro" id="IPR046867">
    <property type="entry name" value="AldOxase/xan_DH_MoCoBD2"/>
</dbReference>
<evidence type="ECO:0000256" key="11">
    <source>
        <dbReference type="ARBA" id="ARBA00034078"/>
    </source>
</evidence>
<dbReference type="Pfam" id="PF00941">
    <property type="entry name" value="FAD_binding_5"/>
    <property type="match status" value="1"/>
</dbReference>
<feature type="binding site" evidence="14">
    <location>
        <position position="1031"/>
    </location>
    <ligand>
        <name>Mo-molybdopterin</name>
        <dbReference type="ChEBI" id="CHEBI:71302"/>
    </ligand>
    <ligandPart>
        <name>Mo</name>
        <dbReference type="ChEBI" id="CHEBI:28685"/>
    </ligandPart>
</feature>
<dbReference type="InterPro" id="IPR016166">
    <property type="entry name" value="FAD-bd_PCMH"/>
</dbReference>
<dbReference type="InterPro" id="IPR007527">
    <property type="entry name" value="Znf_SWIM"/>
</dbReference>
<dbReference type="GO" id="GO:0051537">
    <property type="term" value="F:2 iron, 2 sulfur cluster binding"/>
    <property type="evidence" value="ECO:0007669"/>
    <property type="project" value="UniProtKB-KW"/>
</dbReference>
<feature type="active site" description="Proton acceptor" evidence="12">
    <location>
        <position position="1376"/>
    </location>
</feature>
<evidence type="ECO:0000256" key="8">
    <source>
        <dbReference type="ARBA" id="ARBA00023002"/>
    </source>
</evidence>
<feature type="domain" description="FAD-binding PCMH-type" evidence="18">
    <location>
        <begin position="451"/>
        <end position="637"/>
    </location>
</feature>
<dbReference type="SUPFAM" id="SSF47741">
    <property type="entry name" value="CO dehydrogenase ISP C-domain like"/>
    <property type="match status" value="1"/>
</dbReference>
<dbReference type="PANTHER" id="PTHR45444">
    <property type="entry name" value="XANTHINE DEHYDROGENASE"/>
    <property type="match status" value="1"/>
</dbReference>
<dbReference type="FunFam" id="3.30.365.10:FF:000004">
    <property type="entry name" value="Xanthine dehydrogenase oxidase"/>
    <property type="match status" value="1"/>
</dbReference>
<comment type="cofactor">
    <cofactor evidence="14">
        <name>Mo-molybdopterin</name>
        <dbReference type="ChEBI" id="CHEBI:71302"/>
    </cofactor>
    <text evidence="14">Binds 1 Mo-molybdopterin (Mo-MPT) cofactor per subunit.</text>
</comment>
<comment type="cofactor">
    <cofactor evidence="14">
        <name>[2Fe-2S] cluster</name>
        <dbReference type="ChEBI" id="CHEBI:190135"/>
    </cofactor>
    <text evidence="14">Binds 2 [2Fe-2S] clusters.</text>
</comment>
<dbReference type="Gene3D" id="3.10.20.30">
    <property type="match status" value="1"/>
</dbReference>
<feature type="binding site" evidence="14">
    <location>
        <position position="262"/>
    </location>
    <ligand>
        <name>[2Fe-2S] cluster</name>
        <dbReference type="ChEBI" id="CHEBI:190135"/>
        <label>1</label>
    </ligand>
</feature>
<evidence type="ECO:0000256" key="9">
    <source>
        <dbReference type="ARBA" id="ARBA00023004"/>
    </source>
</evidence>
<dbReference type="GO" id="GO:0016491">
    <property type="term" value="F:oxidoreductase activity"/>
    <property type="evidence" value="ECO:0007669"/>
    <property type="project" value="UniProtKB-KW"/>
</dbReference>
<feature type="binding site" evidence="13">
    <location>
        <position position="645"/>
    </location>
    <ligand>
        <name>FAD</name>
        <dbReference type="ChEBI" id="CHEBI:57692"/>
    </ligand>
</feature>